<dbReference type="SUPFAM" id="SSF47323">
    <property type="entry name" value="Anticodon-binding domain of a subclass of class I aminoacyl-tRNA synthetases"/>
    <property type="match status" value="1"/>
</dbReference>
<comment type="similarity">
    <text evidence="1 9 10">Belongs to the class-I aminoacyl-tRNA synthetase family.</text>
</comment>
<evidence type="ECO:0000256" key="8">
    <source>
        <dbReference type="ARBA" id="ARBA00047469"/>
    </source>
</evidence>
<keyword evidence="4 9" id="KW-0547">Nucleotide-binding</keyword>
<dbReference type="eggNOG" id="COG0495">
    <property type="taxonomic scope" value="Bacteria"/>
</dbReference>
<dbReference type="SUPFAM" id="SSF50677">
    <property type="entry name" value="ValRS/IleRS/LeuRS editing domain"/>
    <property type="match status" value="1"/>
</dbReference>
<comment type="catalytic activity">
    <reaction evidence="8 9">
        <text>tRNA(Leu) + L-leucine + ATP = L-leucyl-tRNA(Leu) + AMP + diphosphate</text>
        <dbReference type="Rhea" id="RHEA:11688"/>
        <dbReference type="Rhea" id="RHEA-COMP:9613"/>
        <dbReference type="Rhea" id="RHEA-COMP:9622"/>
        <dbReference type="ChEBI" id="CHEBI:30616"/>
        <dbReference type="ChEBI" id="CHEBI:33019"/>
        <dbReference type="ChEBI" id="CHEBI:57427"/>
        <dbReference type="ChEBI" id="CHEBI:78442"/>
        <dbReference type="ChEBI" id="CHEBI:78494"/>
        <dbReference type="ChEBI" id="CHEBI:456215"/>
        <dbReference type="EC" id="6.1.1.4"/>
    </reaction>
</comment>
<evidence type="ECO:0000256" key="4">
    <source>
        <dbReference type="ARBA" id="ARBA00022741"/>
    </source>
</evidence>
<dbReference type="FunFam" id="1.10.730.10:FF:000002">
    <property type="entry name" value="Leucine--tRNA ligase"/>
    <property type="match status" value="1"/>
</dbReference>
<feature type="short sequence motif" description="'KMSKS' region" evidence="9">
    <location>
        <begin position="572"/>
        <end position="576"/>
    </location>
</feature>
<organism evidence="15 16">
    <name type="scientific">Clostridium cadaveris</name>
    <dbReference type="NCBI Taxonomy" id="1529"/>
    <lineage>
        <taxon>Bacteria</taxon>
        <taxon>Bacillati</taxon>
        <taxon>Bacillota</taxon>
        <taxon>Clostridia</taxon>
        <taxon>Eubacteriales</taxon>
        <taxon>Clostridiaceae</taxon>
        <taxon>Clostridium</taxon>
    </lineage>
</organism>
<dbReference type="GO" id="GO:0002161">
    <property type="term" value="F:aminoacyl-tRNA deacylase activity"/>
    <property type="evidence" value="ECO:0007669"/>
    <property type="project" value="InterPro"/>
</dbReference>
<evidence type="ECO:0000256" key="6">
    <source>
        <dbReference type="ARBA" id="ARBA00022917"/>
    </source>
</evidence>
<comment type="subcellular location">
    <subcellularLocation>
        <location evidence="9">Cytoplasm</location>
    </subcellularLocation>
</comment>
<dbReference type="GO" id="GO:0005524">
    <property type="term" value="F:ATP binding"/>
    <property type="evidence" value="ECO:0007669"/>
    <property type="project" value="UniProtKB-UniRule"/>
</dbReference>
<dbReference type="InterPro" id="IPR013155">
    <property type="entry name" value="M/V/L/I-tRNA-synth_anticd-bd"/>
</dbReference>
<dbReference type="Proteomes" id="UP000182135">
    <property type="component" value="Unassembled WGS sequence"/>
</dbReference>
<dbReference type="InterPro" id="IPR025709">
    <property type="entry name" value="Leu_tRNA-synth_edit"/>
</dbReference>
<keyword evidence="16" id="KW-1185">Reference proteome</keyword>
<dbReference type="NCBIfam" id="TIGR00396">
    <property type="entry name" value="leuS_bact"/>
    <property type="match status" value="1"/>
</dbReference>
<dbReference type="Pfam" id="PF09334">
    <property type="entry name" value="tRNA-synt_1g"/>
    <property type="match status" value="1"/>
</dbReference>
<dbReference type="CDD" id="cd07958">
    <property type="entry name" value="Anticodon_Ia_Leu_BEm"/>
    <property type="match status" value="1"/>
</dbReference>
<feature type="domain" description="Methionyl/Leucyl tRNA synthetase" evidence="13">
    <location>
        <begin position="40"/>
        <end position="186"/>
    </location>
</feature>
<comment type="caution">
    <text evidence="9">Lacks conserved residue(s) required for the propagation of feature annotation.</text>
</comment>
<evidence type="ECO:0000256" key="10">
    <source>
        <dbReference type="RuleBase" id="RU363039"/>
    </source>
</evidence>
<dbReference type="CDD" id="cd00812">
    <property type="entry name" value="LeuRS_core"/>
    <property type="match status" value="1"/>
</dbReference>
<dbReference type="HAMAP" id="MF_00049_B">
    <property type="entry name" value="Leu_tRNA_synth_B"/>
    <property type="match status" value="1"/>
</dbReference>
<keyword evidence="3 9" id="KW-0436">Ligase</keyword>
<dbReference type="Pfam" id="PF13603">
    <property type="entry name" value="tRNA-synt_1_2"/>
    <property type="match status" value="1"/>
</dbReference>
<evidence type="ECO:0000256" key="2">
    <source>
        <dbReference type="ARBA" id="ARBA00022490"/>
    </source>
</evidence>
<evidence type="ECO:0000256" key="3">
    <source>
        <dbReference type="ARBA" id="ARBA00022598"/>
    </source>
</evidence>
<dbReference type="InterPro" id="IPR009080">
    <property type="entry name" value="tRNAsynth_Ia_anticodon-bd"/>
</dbReference>
<proteinExistence type="inferred from homology"/>
<dbReference type="RefSeq" id="WP_074844796.1">
    <property type="nucleotide sequence ID" value="NZ_FOOE01000005.1"/>
</dbReference>
<sequence>MAKYSTAIDRKWQQKWEDSNLYKFDENKLGEKLYVLEMFSYPSGAQLHAGHWFNYGPVDSWARMKRMQGYNVFQPMGFDAFGLPAENYAIKTGVHPQDSTLKNIETMEKQLKAMGAMFNWENEVVTCSPDYYKWTQWLFLELYKKGLAYRKKAPVNWCPSCNTVLANEQVVDGYCERCNSEVTKKDLTQWFFKITDYAEELLNDIDGLDWPEKTKSMQKHWIGKSTGSEVTFKVKDSDITFDVFTTRVDTLFGVSYVVLAPESPLVDKVVTNEYRDAVETYKEETKKQSEIERQSITREKTGVFSGGYAINPINGKEVPIWIGDYVLAGYGTGAVMAVPAHDERDFAFATKYNLPIERVIEGGDSLPYCEHGTMINSGEFDGLTTAEGKEAVTKKLEEMGLGRLKVNFRLRDWLVSRQRYWGAPIPIIYCDHCGTVPVPEKDLPVQLPYNVEFTPDGKSPLAKCEDFVNTVCPICGKPAKREADTLDTFVCSSWYYLRYADAHNSGKPFDTEIINKMLPVDKYVGGPEHACMHLLYARFITKALRDMGYLNFDEPFKSLTHQGLILGPDGLKMSKSKGNTISPDDYIKEYGSDVFRMYLMFGFGYTEGGAWSDDGIRSVARFIERIERALIGAHEAIVESKNDKSTMDAAEKELNFWRHNAIKNVTSDSEILQFNTAIARMMEFVNALNKYINEETKNLAFLKETVLDFIKLIAPFAPHFGEEWWNTINDNSNVVDNSYSVFNAKWPVFDPNALIKDEVEIAIQVNGKIKARISIASNLDEESIKKAALENEDIKAATDGKNIVKVIVIKGRLVNIVAK</sequence>
<dbReference type="GO" id="GO:0006429">
    <property type="term" value="P:leucyl-tRNA aminoacylation"/>
    <property type="evidence" value="ECO:0007669"/>
    <property type="project" value="UniProtKB-UniRule"/>
</dbReference>
<dbReference type="InterPro" id="IPR014729">
    <property type="entry name" value="Rossmann-like_a/b/a_fold"/>
</dbReference>
<dbReference type="InterPro" id="IPR015413">
    <property type="entry name" value="Methionyl/Leucyl_tRNA_Synth"/>
</dbReference>
<gene>
    <name evidence="9" type="primary">leuS</name>
    <name evidence="15" type="ORF">SAMN04487885_105100</name>
</gene>
<evidence type="ECO:0000259" key="13">
    <source>
        <dbReference type="Pfam" id="PF09334"/>
    </source>
</evidence>
<dbReference type="PRINTS" id="PR00985">
    <property type="entry name" value="TRNASYNTHLEU"/>
</dbReference>
<dbReference type="Gene3D" id="3.40.50.620">
    <property type="entry name" value="HUPs"/>
    <property type="match status" value="2"/>
</dbReference>
<keyword evidence="5 9" id="KW-0067">ATP-binding</keyword>
<name>A0A1I2KIT8_9CLOT</name>
<evidence type="ECO:0000256" key="7">
    <source>
        <dbReference type="ARBA" id="ARBA00023146"/>
    </source>
</evidence>
<dbReference type="Gene3D" id="3.10.20.590">
    <property type="match status" value="1"/>
</dbReference>
<evidence type="ECO:0000256" key="5">
    <source>
        <dbReference type="ARBA" id="ARBA00022840"/>
    </source>
</evidence>
<dbReference type="EMBL" id="FOOE01000005">
    <property type="protein sequence ID" value="SFF64866.1"/>
    <property type="molecule type" value="Genomic_DNA"/>
</dbReference>
<evidence type="ECO:0000313" key="16">
    <source>
        <dbReference type="Proteomes" id="UP000182135"/>
    </source>
</evidence>
<feature type="domain" description="Aminoacyl-tRNA synthetase class Ia" evidence="11">
    <location>
        <begin position="410"/>
        <end position="600"/>
    </location>
</feature>
<keyword evidence="6 9" id="KW-0648">Protein biosynthesis</keyword>
<dbReference type="PANTHER" id="PTHR43740">
    <property type="entry name" value="LEUCYL-TRNA SYNTHETASE"/>
    <property type="match status" value="1"/>
</dbReference>
<dbReference type="FunFam" id="3.40.50.620:FF:000056">
    <property type="entry name" value="Leucine--tRNA ligase"/>
    <property type="match status" value="1"/>
</dbReference>
<dbReference type="STRING" id="1529.SAMN04487885_105100"/>
<dbReference type="EC" id="6.1.1.4" evidence="9"/>
<feature type="domain" description="Leucyl-tRNA synthetase editing" evidence="14">
    <location>
        <begin position="219"/>
        <end position="397"/>
    </location>
</feature>
<dbReference type="OrthoDB" id="9810365at2"/>
<dbReference type="Pfam" id="PF08264">
    <property type="entry name" value="Anticodon_1"/>
    <property type="match status" value="1"/>
</dbReference>
<dbReference type="GO" id="GO:0005829">
    <property type="term" value="C:cytosol"/>
    <property type="evidence" value="ECO:0007669"/>
    <property type="project" value="TreeGrafter"/>
</dbReference>
<dbReference type="Gene3D" id="1.10.730.10">
    <property type="entry name" value="Isoleucyl-tRNA Synthetase, Domain 1"/>
    <property type="match status" value="1"/>
</dbReference>
<dbReference type="PANTHER" id="PTHR43740:SF2">
    <property type="entry name" value="LEUCINE--TRNA LIGASE, MITOCHONDRIAL"/>
    <property type="match status" value="1"/>
</dbReference>
<dbReference type="InterPro" id="IPR002302">
    <property type="entry name" value="Leu-tRNA-ligase"/>
</dbReference>
<keyword evidence="7 9" id="KW-0030">Aminoacyl-tRNA synthetase</keyword>
<evidence type="ECO:0000256" key="1">
    <source>
        <dbReference type="ARBA" id="ARBA00005594"/>
    </source>
</evidence>
<protein>
    <recommendedName>
        <fullName evidence="9">Leucine--tRNA ligase</fullName>
        <ecNumber evidence="9">6.1.1.4</ecNumber>
    </recommendedName>
    <alternativeName>
        <fullName evidence="9">Leucyl-tRNA synthetase</fullName>
        <shortName evidence="9">LeuRS</shortName>
    </alternativeName>
</protein>
<feature type="domain" description="Methionyl/Valyl/Leucyl/Isoleucyl-tRNA synthetase anticodon-binding" evidence="12">
    <location>
        <begin position="659"/>
        <end position="782"/>
    </location>
</feature>
<dbReference type="GO" id="GO:0004823">
    <property type="term" value="F:leucine-tRNA ligase activity"/>
    <property type="evidence" value="ECO:0007669"/>
    <property type="project" value="UniProtKB-UniRule"/>
</dbReference>
<dbReference type="Pfam" id="PF00133">
    <property type="entry name" value="tRNA-synt_1"/>
    <property type="match status" value="1"/>
</dbReference>
<dbReference type="InterPro" id="IPR009008">
    <property type="entry name" value="Val/Leu/Ile-tRNA-synth_edit"/>
</dbReference>
<dbReference type="AlphaFoldDB" id="A0A1I2KIT8"/>
<evidence type="ECO:0000259" key="11">
    <source>
        <dbReference type="Pfam" id="PF00133"/>
    </source>
</evidence>
<evidence type="ECO:0000313" key="15">
    <source>
        <dbReference type="EMBL" id="SFF64866.1"/>
    </source>
</evidence>
<keyword evidence="2 9" id="KW-0963">Cytoplasm</keyword>
<dbReference type="FunFam" id="3.40.50.620:FF:000003">
    <property type="entry name" value="Leucine--tRNA ligase"/>
    <property type="match status" value="1"/>
</dbReference>
<feature type="binding site" evidence="9">
    <location>
        <position position="575"/>
    </location>
    <ligand>
        <name>ATP</name>
        <dbReference type="ChEBI" id="CHEBI:30616"/>
    </ligand>
</feature>
<dbReference type="InterPro" id="IPR002300">
    <property type="entry name" value="aa-tRNA-synth_Ia"/>
</dbReference>
<dbReference type="SUPFAM" id="SSF52374">
    <property type="entry name" value="Nucleotidylyl transferase"/>
    <property type="match status" value="1"/>
</dbReference>
<reference evidence="15 16" key="1">
    <citation type="submission" date="2016-10" db="EMBL/GenBank/DDBJ databases">
        <authorList>
            <person name="de Groot N.N."/>
        </authorList>
    </citation>
    <scope>NUCLEOTIDE SEQUENCE [LARGE SCALE GENOMIC DNA]</scope>
    <source>
        <strain evidence="15 16">NLAE-zl-G419</strain>
    </source>
</reference>
<evidence type="ECO:0000259" key="14">
    <source>
        <dbReference type="Pfam" id="PF13603"/>
    </source>
</evidence>
<evidence type="ECO:0000256" key="9">
    <source>
        <dbReference type="HAMAP-Rule" id="MF_00049"/>
    </source>
</evidence>
<accession>A0A1I2KIT8</accession>
<evidence type="ECO:0000259" key="12">
    <source>
        <dbReference type="Pfam" id="PF08264"/>
    </source>
</evidence>